<evidence type="ECO:0000313" key="1">
    <source>
        <dbReference type="EMBL" id="PON82276.1"/>
    </source>
</evidence>
<dbReference type="EMBL" id="JXTC01000197">
    <property type="protein sequence ID" value="PON82276.1"/>
    <property type="molecule type" value="Genomic_DNA"/>
</dbReference>
<protein>
    <submittedName>
        <fullName evidence="1">Uncharacterized protein</fullName>
    </submittedName>
</protein>
<reference evidence="2" key="1">
    <citation type="submission" date="2016-06" db="EMBL/GenBank/DDBJ databases">
        <title>Parallel loss of symbiosis genes in relatives of nitrogen-fixing non-legume Parasponia.</title>
        <authorList>
            <person name="Van Velzen R."/>
            <person name="Holmer R."/>
            <person name="Bu F."/>
            <person name="Rutten L."/>
            <person name="Van Zeijl A."/>
            <person name="Liu W."/>
            <person name="Santuari L."/>
            <person name="Cao Q."/>
            <person name="Sharma T."/>
            <person name="Shen D."/>
            <person name="Roswanjaya Y."/>
            <person name="Wardhani T."/>
            <person name="Kalhor M.S."/>
            <person name="Jansen J."/>
            <person name="Van den Hoogen J."/>
            <person name="Gungor B."/>
            <person name="Hartog M."/>
            <person name="Hontelez J."/>
            <person name="Verver J."/>
            <person name="Yang W.-C."/>
            <person name="Schijlen E."/>
            <person name="Repin R."/>
            <person name="Schilthuizen M."/>
            <person name="Schranz E."/>
            <person name="Heidstra R."/>
            <person name="Miyata K."/>
            <person name="Fedorova E."/>
            <person name="Kohlen W."/>
            <person name="Bisseling T."/>
            <person name="Smit S."/>
            <person name="Geurts R."/>
        </authorList>
    </citation>
    <scope>NUCLEOTIDE SEQUENCE [LARGE SCALE GENOMIC DNA]</scope>
    <source>
        <strain evidence="2">cv. RG33-2</strain>
    </source>
</reference>
<evidence type="ECO:0000313" key="2">
    <source>
        <dbReference type="Proteomes" id="UP000237000"/>
    </source>
</evidence>
<accession>A0A2P5E9S8</accession>
<sequence length="62" mass="7259">MVPPVSHVASYPYSSVFREMKKYQKDFSSWCGECLREKKERQRTSIAAIKWELLRGESDSTT</sequence>
<name>A0A2P5E9S8_TREOI</name>
<dbReference type="Proteomes" id="UP000237000">
    <property type="component" value="Unassembled WGS sequence"/>
</dbReference>
<dbReference type="InParanoid" id="A0A2P5E9S8"/>
<proteinExistence type="predicted"/>
<keyword evidence="2" id="KW-1185">Reference proteome</keyword>
<gene>
    <name evidence="1" type="ORF">TorRG33x02_218920</name>
</gene>
<dbReference type="OrthoDB" id="1736837at2759"/>
<organism evidence="1 2">
    <name type="scientific">Trema orientale</name>
    <name type="common">Charcoal tree</name>
    <name type="synonym">Celtis orientalis</name>
    <dbReference type="NCBI Taxonomy" id="63057"/>
    <lineage>
        <taxon>Eukaryota</taxon>
        <taxon>Viridiplantae</taxon>
        <taxon>Streptophyta</taxon>
        <taxon>Embryophyta</taxon>
        <taxon>Tracheophyta</taxon>
        <taxon>Spermatophyta</taxon>
        <taxon>Magnoliopsida</taxon>
        <taxon>eudicotyledons</taxon>
        <taxon>Gunneridae</taxon>
        <taxon>Pentapetalae</taxon>
        <taxon>rosids</taxon>
        <taxon>fabids</taxon>
        <taxon>Rosales</taxon>
        <taxon>Cannabaceae</taxon>
        <taxon>Trema</taxon>
    </lineage>
</organism>
<dbReference type="AlphaFoldDB" id="A0A2P5E9S8"/>
<comment type="caution">
    <text evidence="1">The sequence shown here is derived from an EMBL/GenBank/DDBJ whole genome shotgun (WGS) entry which is preliminary data.</text>
</comment>
<dbReference type="STRING" id="63057.A0A2P5E9S8"/>